<comment type="caution">
    <text evidence="1">The sequence shown here is derived from an EMBL/GenBank/DDBJ whole genome shotgun (WGS) entry which is preliminary data.</text>
</comment>
<reference evidence="1 2" key="1">
    <citation type="submission" date="2021-01" db="EMBL/GenBank/DDBJ databases">
        <title>Whole genome shotgun sequence of Planobispora longispora NBRC 13918.</title>
        <authorList>
            <person name="Komaki H."/>
            <person name="Tamura T."/>
        </authorList>
    </citation>
    <scope>NUCLEOTIDE SEQUENCE [LARGE SCALE GENOMIC DNA]</scope>
    <source>
        <strain evidence="1 2">NBRC 13918</strain>
    </source>
</reference>
<sequence>MHDAPLFEALLIGGRSGVDIARDVIAATGWSTEKPRPSDDDLDE</sequence>
<organism evidence="1 2">
    <name type="scientific">Planobispora longispora</name>
    <dbReference type="NCBI Taxonomy" id="28887"/>
    <lineage>
        <taxon>Bacteria</taxon>
        <taxon>Bacillati</taxon>
        <taxon>Actinomycetota</taxon>
        <taxon>Actinomycetes</taxon>
        <taxon>Streptosporangiales</taxon>
        <taxon>Streptosporangiaceae</taxon>
        <taxon>Planobispora</taxon>
    </lineage>
</organism>
<dbReference type="RefSeq" id="WP_275415439.1">
    <property type="nucleotide sequence ID" value="NZ_BOOH01000051.1"/>
</dbReference>
<evidence type="ECO:0000313" key="2">
    <source>
        <dbReference type="Proteomes" id="UP000616724"/>
    </source>
</evidence>
<keyword evidence="2" id="KW-1185">Reference proteome</keyword>
<proteinExistence type="predicted"/>
<dbReference type="EMBL" id="BOOH01000051">
    <property type="protein sequence ID" value="GIH79656.1"/>
    <property type="molecule type" value="Genomic_DNA"/>
</dbReference>
<protein>
    <submittedName>
        <fullName evidence="1">Uncharacterized protein</fullName>
    </submittedName>
</protein>
<accession>A0A8J3RT14</accession>
<evidence type="ECO:0000313" key="1">
    <source>
        <dbReference type="EMBL" id="GIH79656.1"/>
    </source>
</evidence>
<dbReference type="Proteomes" id="UP000616724">
    <property type="component" value="Unassembled WGS sequence"/>
</dbReference>
<name>A0A8J3RT14_9ACTN</name>
<gene>
    <name evidence="1" type="ORF">Plo01_60850</name>
</gene>
<dbReference type="AlphaFoldDB" id="A0A8J3RT14"/>